<reference evidence="1 2" key="1">
    <citation type="journal article" date="2024" name="Ann. Entomol. Soc. Am.">
        <title>Genomic analyses of the southern and eastern yellowjacket wasps (Hymenoptera: Vespidae) reveal evolutionary signatures of social life.</title>
        <authorList>
            <person name="Catto M.A."/>
            <person name="Caine P.B."/>
            <person name="Orr S.E."/>
            <person name="Hunt B.G."/>
            <person name="Goodisman M.A.D."/>
        </authorList>
    </citation>
    <scope>NUCLEOTIDE SEQUENCE [LARGE SCALE GENOMIC DNA]</scope>
    <source>
        <strain evidence="1">232</strain>
        <tissue evidence="1">Head and thorax</tissue>
    </source>
</reference>
<accession>A0ABD2AYX1</accession>
<evidence type="ECO:0000313" key="1">
    <source>
        <dbReference type="EMBL" id="KAL2725809.1"/>
    </source>
</evidence>
<dbReference type="Proteomes" id="UP001607303">
    <property type="component" value="Unassembled WGS sequence"/>
</dbReference>
<protein>
    <submittedName>
        <fullName evidence="1">Uncharacterized protein</fullName>
    </submittedName>
</protein>
<evidence type="ECO:0000313" key="2">
    <source>
        <dbReference type="Proteomes" id="UP001607303"/>
    </source>
</evidence>
<proteinExistence type="predicted"/>
<keyword evidence="2" id="KW-1185">Reference proteome</keyword>
<sequence>MATAWIEISVSHKSLADDTHSSQVKRTMHCPWQNVTNALIATVPFCLLFIEKAYHHETQNGSTCFKIGLI</sequence>
<comment type="caution">
    <text evidence="1">The sequence shown here is derived from an EMBL/GenBank/DDBJ whole genome shotgun (WGS) entry which is preliminary data.</text>
</comment>
<dbReference type="AlphaFoldDB" id="A0ABD2AYX1"/>
<name>A0ABD2AYX1_VESMC</name>
<gene>
    <name evidence="1" type="ORF">V1477_018247</name>
</gene>
<organism evidence="1 2">
    <name type="scientific">Vespula maculifrons</name>
    <name type="common">Eastern yellow jacket</name>
    <name type="synonym">Wasp</name>
    <dbReference type="NCBI Taxonomy" id="7453"/>
    <lineage>
        <taxon>Eukaryota</taxon>
        <taxon>Metazoa</taxon>
        <taxon>Ecdysozoa</taxon>
        <taxon>Arthropoda</taxon>
        <taxon>Hexapoda</taxon>
        <taxon>Insecta</taxon>
        <taxon>Pterygota</taxon>
        <taxon>Neoptera</taxon>
        <taxon>Endopterygota</taxon>
        <taxon>Hymenoptera</taxon>
        <taxon>Apocrita</taxon>
        <taxon>Aculeata</taxon>
        <taxon>Vespoidea</taxon>
        <taxon>Vespidae</taxon>
        <taxon>Vespinae</taxon>
        <taxon>Vespula</taxon>
    </lineage>
</organism>
<dbReference type="EMBL" id="JAYRBN010000110">
    <property type="protein sequence ID" value="KAL2725809.1"/>
    <property type="molecule type" value="Genomic_DNA"/>
</dbReference>